<dbReference type="OrthoDB" id="9817859at2"/>
<protein>
    <submittedName>
        <fullName evidence="1">Uncharacterized protein</fullName>
    </submittedName>
</protein>
<evidence type="ECO:0000313" key="1">
    <source>
        <dbReference type="EMBL" id="VVM06991.1"/>
    </source>
</evidence>
<dbReference type="EMBL" id="CABFUZ020000140">
    <property type="protein sequence ID" value="VVM06991.1"/>
    <property type="molecule type" value="Genomic_DNA"/>
</dbReference>
<accession>A0A5E6MFH7</accession>
<organism evidence="1 2">
    <name type="scientific">Methylacidimicrobium cyclopophantes</name>
    <dbReference type="NCBI Taxonomy" id="1041766"/>
    <lineage>
        <taxon>Bacteria</taxon>
        <taxon>Pseudomonadati</taxon>
        <taxon>Verrucomicrobiota</taxon>
        <taxon>Methylacidimicrobium</taxon>
    </lineage>
</organism>
<gene>
    <name evidence="1" type="ORF">MAMC_01388</name>
</gene>
<dbReference type="RefSeq" id="WP_142525394.1">
    <property type="nucleotide sequence ID" value="NZ_CABFUZ020000140.1"/>
</dbReference>
<comment type="caution">
    <text evidence="1">The sequence shown here is derived from an EMBL/GenBank/DDBJ whole genome shotgun (WGS) entry which is preliminary data.</text>
</comment>
<reference evidence="1" key="1">
    <citation type="submission" date="2019-09" db="EMBL/GenBank/DDBJ databases">
        <authorList>
            <person name="Cremers G."/>
        </authorList>
    </citation>
    <scope>NUCLEOTIDE SEQUENCE [LARGE SCALE GENOMIC DNA]</scope>
    <source>
        <strain evidence="1">3B</strain>
    </source>
</reference>
<sequence length="346" mass="39629">MPKKEEGIRALETLLSGDYCPILFAVLSSLITASPEFVHEFKDQLLSVLELYAEKLEGDRLRLWATMAKPLVEKEPRRVCLAAIKACKGHPYSFRPDINPRMFPLIPLLELLWNDPQARELLIEAAQTGQGGPLLPSWVKHKMPTEEAPMQGEARGQKKQQEEDILRRLFDYLGCRLTQMSMRESPDFIAEIARKRIGIEVTILHPGEKETGGSPLRRQEEEIVRRNGPEQPYGMWASLDWKRALQRRIEQKVRRAKRFNRSSIDKLWLVVAAAVPTSGAVVSTCVLGFDVTAEKLCNLTAGVLEESVYDLVFFYIIMEKKLFRWKKGNSWKEVRQRRNLSTGELA</sequence>
<name>A0A5E6MFH7_9BACT</name>
<dbReference type="Proteomes" id="UP000381693">
    <property type="component" value="Unassembled WGS sequence"/>
</dbReference>
<proteinExistence type="predicted"/>
<evidence type="ECO:0000313" key="2">
    <source>
        <dbReference type="Proteomes" id="UP000381693"/>
    </source>
</evidence>
<keyword evidence="2" id="KW-1185">Reference proteome</keyword>
<dbReference type="AlphaFoldDB" id="A0A5E6MFH7"/>